<evidence type="ECO:0000313" key="8">
    <source>
        <dbReference type="Proteomes" id="UP000019116"/>
    </source>
</evidence>
<evidence type="ECO:0000313" key="7">
    <source>
        <dbReference type="EnsemblPlants" id="TraesCS1A02G032200.1"/>
    </source>
</evidence>
<dbReference type="GO" id="GO:0008171">
    <property type="term" value="F:O-methyltransferase activity"/>
    <property type="evidence" value="ECO:0000318"/>
    <property type="project" value="GO_Central"/>
</dbReference>
<dbReference type="Pfam" id="PF08100">
    <property type="entry name" value="Dimerisation"/>
    <property type="match status" value="1"/>
</dbReference>
<dbReference type="Gramene" id="TraesCS1A03G0072400.1">
    <property type="protein sequence ID" value="TraesCS1A03G0072400.1.CDS"/>
    <property type="gene ID" value="TraesCS1A03G0072400"/>
</dbReference>
<dbReference type="SUPFAM" id="SSF46785">
    <property type="entry name" value="Winged helix' DNA-binding domain"/>
    <property type="match status" value="1"/>
</dbReference>
<dbReference type="Gramene" id="TraesCS1A02G032200.1">
    <property type="protein sequence ID" value="TraesCS1A02G032200.1"/>
    <property type="gene ID" value="TraesCS1A02G032200"/>
</dbReference>
<keyword evidence="1" id="KW-0489">Methyltransferase</keyword>
<dbReference type="Gramene" id="TraesLAC1A03G00007120.1">
    <property type="protein sequence ID" value="TraesLAC1A03G00007120.1"/>
    <property type="gene ID" value="TraesLAC1A03G00007120"/>
</dbReference>
<keyword evidence="3" id="KW-0949">S-adenosyl-L-methionine</keyword>
<dbReference type="GO" id="GO:0032259">
    <property type="term" value="P:methylation"/>
    <property type="evidence" value="ECO:0000318"/>
    <property type="project" value="GO_Central"/>
</dbReference>
<dbReference type="GO" id="GO:0008757">
    <property type="term" value="F:S-adenosylmethionine-dependent methyltransferase activity"/>
    <property type="evidence" value="ECO:0000318"/>
    <property type="project" value="GO_Central"/>
</dbReference>
<dbReference type="OrthoDB" id="1712360at2759"/>
<dbReference type="Gramene" id="TraesCAD_scaffold_010822_01G000300.1">
    <property type="protein sequence ID" value="TraesCAD_scaffold_010822_01G000300.1"/>
    <property type="gene ID" value="TraesCAD_scaffold_010822_01G000300"/>
</dbReference>
<dbReference type="RefSeq" id="XP_044454652.1">
    <property type="nucleotide sequence ID" value="XM_044598717.1"/>
</dbReference>
<feature type="active site" description="Proton acceptor" evidence="4">
    <location>
        <position position="279"/>
    </location>
</feature>
<feature type="domain" description="O-methyltransferase C-terminal" evidence="5">
    <location>
        <begin position="158"/>
        <end position="355"/>
    </location>
</feature>
<keyword evidence="8" id="KW-1185">Reference proteome</keyword>
<evidence type="ECO:0000259" key="5">
    <source>
        <dbReference type="Pfam" id="PF00891"/>
    </source>
</evidence>
<dbReference type="PIRSF" id="PIRSF005739">
    <property type="entry name" value="O-mtase"/>
    <property type="match status" value="1"/>
</dbReference>
<dbReference type="EnsemblPlants" id="TraesCS1A02G032200.1">
    <property type="protein sequence ID" value="TraesCS1A02G032200.1"/>
    <property type="gene ID" value="TraesCS1A02G032200"/>
</dbReference>
<protein>
    <recommendedName>
        <fullName evidence="9">O-methyltransferase domain-containing protein</fullName>
    </recommendedName>
</protein>
<dbReference type="Proteomes" id="UP000019116">
    <property type="component" value="Chromosome 1A"/>
</dbReference>
<dbReference type="SMR" id="A0A3B5XTI6"/>
<dbReference type="GeneID" id="123186974"/>
<dbReference type="InterPro" id="IPR036388">
    <property type="entry name" value="WH-like_DNA-bd_sf"/>
</dbReference>
<dbReference type="GO" id="GO:0046983">
    <property type="term" value="F:protein dimerization activity"/>
    <property type="evidence" value="ECO:0007669"/>
    <property type="project" value="InterPro"/>
</dbReference>
<dbReference type="InterPro" id="IPR036390">
    <property type="entry name" value="WH_DNA-bd_sf"/>
</dbReference>
<dbReference type="STRING" id="4565.A0A3B5XTI6"/>
<evidence type="ECO:0000256" key="1">
    <source>
        <dbReference type="ARBA" id="ARBA00022603"/>
    </source>
</evidence>
<evidence type="ECO:0008006" key="9">
    <source>
        <dbReference type="Google" id="ProtNLM"/>
    </source>
</evidence>
<dbReference type="KEGG" id="taes:123186974"/>
<dbReference type="PANTHER" id="PTHR11746">
    <property type="entry name" value="O-METHYLTRANSFERASE"/>
    <property type="match status" value="1"/>
</dbReference>
<evidence type="ECO:0000259" key="6">
    <source>
        <dbReference type="Pfam" id="PF08100"/>
    </source>
</evidence>
<keyword evidence="2" id="KW-0808">Transferase</keyword>
<evidence type="ECO:0000256" key="2">
    <source>
        <dbReference type="ARBA" id="ARBA00022679"/>
    </source>
</evidence>
<dbReference type="Gene3D" id="1.10.10.10">
    <property type="entry name" value="Winged helix-like DNA-binding domain superfamily/Winged helix DNA-binding domain"/>
    <property type="match status" value="1"/>
</dbReference>
<dbReference type="Gene3D" id="3.40.50.150">
    <property type="entry name" value="Vaccinia Virus protein VP39"/>
    <property type="match status" value="1"/>
</dbReference>
<organism evidence="7">
    <name type="scientific">Triticum aestivum</name>
    <name type="common">Wheat</name>
    <dbReference type="NCBI Taxonomy" id="4565"/>
    <lineage>
        <taxon>Eukaryota</taxon>
        <taxon>Viridiplantae</taxon>
        <taxon>Streptophyta</taxon>
        <taxon>Embryophyta</taxon>
        <taxon>Tracheophyta</taxon>
        <taxon>Spermatophyta</taxon>
        <taxon>Magnoliopsida</taxon>
        <taxon>Liliopsida</taxon>
        <taxon>Poales</taxon>
        <taxon>Poaceae</taxon>
        <taxon>BOP clade</taxon>
        <taxon>Pooideae</taxon>
        <taxon>Triticodae</taxon>
        <taxon>Triticeae</taxon>
        <taxon>Triticinae</taxon>
        <taxon>Triticum</taxon>
    </lineage>
</organism>
<dbReference type="FunFam" id="3.40.50.150:FF:000057">
    <property type="entry name" value="O-methyltransferase ZRP4"/>
    <property type="match status" value="1"/>
</dbReference>
<evidence type="ECO:0000256" key="4">
    <source>
        <dbReference type="PIRSR" id="PIRSR005739-1"/>
    </source>
</evidence>
<dbReference type="AlphaFoldDB" id="A0A3B5XTI6"/>
<accession>A0A3B5XTI6</accession>
<dbReference type="InterPro" id="IPR029063">
    <property type="entry name" value="SAM-dependent_MTases_sf"/>
</dbReference>
<name>A0A3B5XTI6_WHEAT</name>
<dbReference type="PROSITE" id="PS51683">
    <property type="entry name" value="SAM_OMT_II"/>
    <property type="match status" value="1"/>
</dbReference>
<proteinExistence type="predicted"/>
<dbReference type="InterPro" id="IPR016461">
    <property type="entry name" value="COMT-like"/>
</dbReference>
<dbReference type="Pfam" id="PF00891">
    <property type="entry name" value="Methyltransf_2"/>
    <property type="match status" value="1"/>
</dbReference>
<gene>
    <name evidence="7" type="primary">LOC123186974</name>
</gene>
<evidence type="ECO:0000256" key="3">
    <source>
        <dbReference type="ARBA" id="ARBA00022691"/>
    </source>
</evidence>
<dbReference type="OMA" id="GSPFMMV"/>
<sequence>MEQTTAMPMAATSKAELLKADAELFCHTFAYLKSMALNSAVKLGIADVLQRCGGAASLSKLLSAVPLHPSKRPYLCRLMNMLAAAGIFTAEDVVPAASAPADGDGAPTTIYHLNTVSRLLVDGSSCMSLCVLLDTTDLFVSASLQLHQWLLSEEEGPTTGSPFMMVHGGSLYGVGSRDPEFNALFNGAMGATSKFIAALAVRECSQVFTGITSLVDVAGGNGTMARTIAEAFPRVKCSVLELPQVIEGISHDGTVELVAGDMMEFVPPADAVLLKHVLHNWSDEDCVKILRRCRQAISHGARAGKVIIIDTVVGSPSHQMLEAQVTMDLAMMMLFNGKAREEHNWHKMFMEAGFSHYKIHNVLGMRSLIEVHP</sequence>
<feature type="domain" description="O-methyltransferase dimerisation" evidence="6">
    <location>
        <begin position="26"/>
        <end position="121"/>
    </location>
</feature>
<reference evidence="7" key="1">
    <citation type="submission" date="2018-08" db="EMBL/GenBank/DDBJ databases">
        <authorList>
            <person name="Rossello M."/>
        </authorList>
    </citation>
    <scope>NUCLEOTIDE SEQUENCE [LARGE SCALE GENOMIC DNA]</scope>
    <source>
        <strain evidence="7">cv. Chinese Spring</strain>
    </source>
</reference>
<dbReference type="InterPro" id="IPR012967">
    <property type="entry name" value="COMT_dimerisation"/>
</dbReference>
<dbReference type="SUPFAM" id="SSF53335">
    <property type="entry name" value="S-adenosyl-L-methionine-dependent methyltransferases"/>
    <property type="match status" value="1"/>
</dbReference>
<dbReference type="InterPro" id="IPR001077">
    <property type="entry name" value="COMT_C"/>
</dbReference>
<reference evidence="7" key="2">
    <citation type="submission" date="2018-10" db="UniProtKB">
        <authorList>
            <consortium name="EnsemblPlants"/>
        </authorList>
    </citation>
    <scope>IDENTIFICATION</scope>
</reference>